<reference evidence="3 4" key="1">
    <citation type="submission" date="2020-11" db="EMBL/GenBank/DDBJ databases">
        <title>Treponema Peruensis nv. sp., first commensal Treponema isolated from human feces.</title>
        <authorList>
            <person name="Belkhou C."/>
            <person name="Raes J."/>
        </authorList>
    </citation>
    <scope>NUCLEOTIDE SEQUENCE [LARGE SCALE GENOMIC DNA]</scope>
    <source>
        <strain evidence="3 4">RCC2812</strain>
    </source>
</reference>
<dbReference type="CDD" id="cd00586">
    <property type="entry name" value="4HBT"/>
    <property type="match status" value="1"/>
</dbReference>
<proteinExistence type="inferred from homology"/>
<dbReference type="KEGG" id="tper:IWA51_11530"/>
<evidence type="ECO:0000313" key="4">
    <source>
        <dbReference type="Proteomes" id="UP000595224"/>
    </source>
</evidence>
<dbReference type="EMBL" id="CP064936">
    <property type="protein sequence ID" value="QQA00868.1"/>
    <property type="molecule type" value="Genomic_DNA"/>
</dbReference>
<dbReference type="PIRSF" id="PIRSF003230">
    <property type="entry name" value="YbgC"/>
    <property type="match status" value="1"/>
</dbReference>
<dbReference type="RefSeq" id="WP_177528731.1">
    <property type="nucleotide sequence ID" value="NZ_CBCSHE010000005.1"/>
</dbReference>
<dbReference type="InterPro" id="IPR029069">
    <property type="entry name" value="HotDog_dom_sf"/>
</dbReference>
<dbReference type="GO" id="GO:0047617">
    <property type="term" value="F:fatty acyl-CoA hydrolase activity"/>
    <property type="evidence" value="ECO:0007669"/>
    <property type="project" value="TreeGrafter"/>
</dbReference>
<gene>
    <name evidence="3" type="ORF">IWA51_11530</name>
</gene>
<organism evidence="3 4">
    <name type="scientific">Treponema peruense</name>
    <dbReference type="NCBI Taxonomy" id="2787628"/>
    <lineage>
        <taxon>Bacteria</taxon>
        <taxon>Pseudomonadati</taxon>
        <taxon>Spirochaetota</taxon>
        <taxon>Spirochaetia</taxon>
        <taxon>Spirochaetales</taxon>
        <taxon>Treponemataceae</taxon>
        <taxon>Treponema</taxon>
    </lineage>
</organism>
<dbReference type="Gene3D" id="3.10.129.10">
    <property type="entry name" value="Hotdog Thioesterase"/>
    <property type="match status" value="1"/>
</dbReference>
<comment type="similarity">
    <text evidence="1">Belongs to the 4-hydroxybenzoyl-CoA thioesterase family.</text>
</comment>
<protein>
    <submittedName>
        <fullName evidence="3">Acyl-CoA thioesterase</fullName>
    </submittedName>
</protein>
<dbReference type="SUPFAM" id="SSF54637">
    <property type="entry name" value="Thioesterase/thiol ester dehydrase-isomerase"/>
    <property type="match status" value="1"/>
</dbReference>
<dbReference type="PANTHER" id="PTHR31793">
    <property type="entry name" value="4-HYDROXYBENZOYL-COA THIOESTERASE FAMILY MEMBER"/>
    <property type="match status" value="1"/>
</dbReference>
<name>A0A7T3V4V5_9SPIR</name>
<dbReference type="Proteomes" id="UP000595224">
    <property type="component" value="Chromosome"/>
</dbReference>
<accession>A0A7T3V4V5</accession>
<evidence type="ECO:0000313" key="3">
    <source>
        <dbReference type="EMBL" id="QQA00868.1"/>
    </source>
</evidence>
<dbReference type="InterPro" id="IPR006684">
    <property type="entry name" value="YbgC/YbaW"/>
</dbReference>
<dbReference type="InterPro" id="IPR050563">
    <property type="entry name" value="4-hydroxybenzoyl-CoA_TE"/>
</dbReference>
<evidence type="ECO:0000256" key="2">
    <source>
        <dbReference type="ARBA" id="ARBA00022801"/>
    </source>
</evidence>
<keyword evidence="2" id="KW-0378">Hydrolase</keyword>
<dbReference type="AlphaFoldDB" id="A0A7T3V4V5"/>
<dbReference type="PANTHER" id="PTHR31793:SF24">
    <property type="entry name" value="LONG-CHAIN ACYL-COA THIOESTERASE FADM"/>
    <property type="match status" value="1"/>
</dbReference>
<evidence type="ECO:0000256" key="1">
    <source>
        <dbReference type="ARBA" id="ARBA00005953"/>
    </source>
</evidence>
<sequence length="132" mass="14967">MIFKTELKVRSYECDSYSHVNNAVYLNYLETARMDFLNQIGFPYNDVVAAHYYLYVTHIDIYYKSSAFLNDNLVIETTPTKMGAVKGTIHQIIKKTDGTVCAEADVTWASVKEGIPSKLPQEFLVPGLYPEA</sequence>
<keyword evidence="4" id="KW-1185">Reference proteome</keyword>
<dbReference type="NCBIfam" id="TIGR00051">
    <property type="entry name" value="YbgC/FadM family acyl-CoA thioesterase"/>
    <property type="match status" value="1"/>
</dbReference>
<dbReference type="Pfam" id="PF13279">
    <property type="entry name" value="4HBT_2"/>
    <property type="match status" value="1"/>
</dbReference>